<dbReference type="AlphaFoldDB" id="A0A4Y2AMV3"/>
<gene>
    <name evidence="1" type="ORF">AVEN_225249_1</name>
</gene>
<protein>
    <submittedName>
        <fullName evidence="1">Uncharacterized protein</fullName>
    </submittedName>
</protein>
<accession>A0A4Y2AMV3</accession>
<dbReference type="InterPro" id="IPR036397">
    <property type="entry name" value="RNaseH_sf"/>
</dbReference>
<dbReference type="EMBL" id="BGPR01000022">
    <property type="protein sequence ID" value="GBL80555.1"/>
    <property type="molecule type" value="Genomic_DNA"/>
</dbReference>
<reference evidence="1 2" key="1">
    <citation type="journal article" date="2019" name="Sci. Rep.">
        <title>Orb-weaving spider Araneus ventricosus genome elucidates the spidroin gene catalogue.</title>
        <authorList>
            <person name="Kono N."/>
            <person name="Nakamura H."/>
            <person name="Ohtoshi R."/>
            <person name="Moran D.A.P."/>
            <person name="Shinohara A."/>
            <person name="Yoshida Y."/>
            <person name="Fujiwara M."/>
            <person name="Mori M."/>
            <person name="Tomita M."/>
            <person name="Arakawa K."/>
        </authorList>
    </citation>
    <scope>NUCLEOTIDE SEQUENCE [LARGE SCALE GENOMIC DNA]</scope>
</reference>
<name>A0A4Y2AMV3_ARAVE</name>
<organism evidence="1 2">
    <name type="scientific">Araneus ventricosus</name>
    <name type="common">Orbweaver spider</name>
    <name type="synonym">Epeira ventricosa</name>
    <dbReference type="NCBI Taxonomy" id="182803"/>
    <lineage>
        <taxon>Eukaryota</taxon>
        <taxon>Metazoa</taxon>
        <taxon>Ecdysozoa</taxon>
        <taxon>Arthropoda</taxon>
        <taxon>Chelicerata</taxon>
        <taxon>Arachnida</taxon>
        <taxon>Araneae</taxon>
        <taxon>Araneomorphae</taxon>
        <taxon>Entelegynae</taxon>
        <taxon>Araneoidea</taxon>
        <taxon>Araneidae</taxon>
        <taxon>Araneus</taxon>
    </lineage>
</organism>
<comment type="caution">
    <text evidence="1">The sequence shown here is derived from an EMBL/GenBank/DDBJ whole genome shotgun (WGS) entry which is preliminary data.</text>
</comment>
<dbReference type="Proteomes" id="UP000499080">
    <property type="component" value="Unassembled WGS sequence"/>
</dbReference>
<keyword evidence="2" id="KW-1185">Reference proteome</keyword>
<evidence type="ECO:0000313" key="2">
    <source>
        <dbReference type="Proteomes" id="UP000499080"/>
    </source>
</evidence>
<dbReference type="Gene3D" id="3.30.420.10">
    <property type="entry name" value="Ribonuclease H-like superfamily/Ribonuclease H"/>
    <property type="match status" value="1"/>
</dbReference>
<dbReference type="GO" id="GO:0003676">
    <property type="term" value="F:nucleic acid binding"/>
    <property type="evidence" value="ECO:0007669"/>
    <property type="project" value="InterPro"/>
</dbReference>
<proteinExistence type="predicted"/>
<sequence length="103" mass="11892">MAKEHISKDSQFWDSVLWSDESKYELFGLKKERKRAWRRSALLVSEITSCHCLQRTGTEPNEQIAKHSSIRPQTPVSVTNLRCSRIDSITSPTRPSNLLIHQI</sequence>
<evidence type="ECO:0000313" key="1">
    <source>
        <dbReference type="EMBL" id="GBL80555.1"/>
    </source>
</evidence>